<dbReference type="AlphaFoldDB" id="A0A1C6VE00"/>
<keyword evidence="3" id="KW-0378">Hydrolase</keyword>
<evidence type="ECO:0000256" key="1">
    <source>
        <dbReference type="ARBA" id="ARBA00022612"/>
    </source>
</evidence>
<feature type="region of interest" description="Disordered" evidence="4">
    <location>
        <begin position="191"/>
        <end position="211"/>
    </location>
</feature>
<dbReference type="InterPro" id="IPR054613">
    <property type="entry name" value="Peptidase_S78_dom"/>
</dbReference>
<accession>A0A1C6VE00</accession>
<reference evidence="6 7" key="1">
    <citation type="submission" date="2016-06" db="EMBL/GenBank/DDBJ databases">
        <authorList>
            <person name="Kjaerup R.B."/>
            <person name="Dalgaard T.S."/>
            <person name="Juul-Madsen H.R."/>
        </authorList>
    </citation>
    <scope>NUCLEOTIDE SEQUENCE [LARGE SCALE GENOMIC DNA]</scope>
    <source>
        <strain evidence="6 7">DSM 45577</strain>
    </source>
</reference>
<name>A0A1C6VE00_9ACTN</name>
<dbReference type="Proteomes" id="UP000198937">
    <property type="component" value="Unassembled WGS sequence"/>
</dbReference>
<gene>
    <name evidence="6" type="ORF">GA0070617_5501</name>
</gene>
<proteinExistence type="predicted"/>
<evidence type="ECO:0000256" key="4">
    <source>
        <dbReference type="SAM" id="MobiDB-lite"/>
    </source>
</evidence>
<feature type="domain" description="Prohead serine protease" evidence="5">
    <location>
        <begin position="75"/>
        <end position="154"/>
    </location>
</feature>
<evidence type="ECO:0000256" key="2">
    <source>
        <dbReference type="ARBA" id="ARBA00022670"/>
    </source>
</evidence>
<evidence type="ECO:0000256" key="3">
    <source>
        <dbReference type="ARBA" id="ARBA00022801"/>
    </source>
</evidence>
<dbReference type="OrthoDB" id="4137708at2"/>
<organism evidence="6 7">
    <name type="scientific">Micromonospora yangpuensis</name>
    <dbReference type="NCBI Taxonomy" id="683228"/>
    <lineage>
        <taxon>Bacteria</taxon>
        <taxon>Bacillati</taxon>
        <taxon>Actinomycetota</taxon>
        <taxon>Actinomycetes</taxon>
        <taxon>Micromonosporales</taxon>
        <taxon>Micromonosporaceae</taxon>
        <taxon>Micromonospora</taxon>
    </lineage>
</organism>
<keyword evidence="2 6" id="KW-0645">Protease</keyword>
<protein>
    <submittedName>
        <fullName evidence="6">Prohead serine protease</fullName>
    </submittedName>
</protein>
<dbReference type="GO" id="GO:0006508">
    <property type="term" value="P:proteolysis"/>
    <property type="evidence" value="ECO:0007669"/>
    <property type="project" value="UniProtKB-KW"/>
</dbReference>
<evidence type="ECO:0000313" key="7">
    <source>
        <dbReference type="Proteomes" id="UP000198937"/>
    </source>
</evidence>
<keyword evidence="1" id="KW-1188">Viral release from host cell</keyword>
<dbReference type="GO" id="GO:0008233">
    <property type="term" value="F:peptidase activity"/>
    <property type="evidence" value="ECO:0007669"/>
    <property type="project" value="UniProtKB-KW"/>
</dbReference>
<dbReference type="EMBL" id="FMIA01000002">
    <property type="protein sequence ID" value="SCL64558.1"/>
    <property type="molecule type" value="Genomic_DNA"/>
</dbReference>
<evidence type="ECO:0000313" key="6">
    <source>
        <dbReference type="EMBL" id="SCL64558.1"/>
    </source>
</evidence>
<dbReference type="STRING" id="683228.GA0070617_5501"/>
<evidence type="ECO:0000259" key="5">
    <source>
        <dbReference type="Pfam" id="PF04586"/>
    </source>
</evidence>
<keyword evidence="7" id="KW-1185">Reference proteome</keyword>
<sequence>MKLGYTRALMVREASDDGDLLRFIGATEGEKGDGIALKMDGAQLDRYRANPIFGYGHRYWGRDSLPIGRSERTEVDDKQRLMFDIRFDRKDDFAATVERKYRDGYLNAVSIGFSVLEWEDPKTQDYWRGGVAERWELFELSSVPLPMDASAVVESGRAGGPGVNDALMDSLRGLLDRLDADAITTLRDLLDRAGGRSQPDPVPPPVPGRGHDLDWAVRRLQLAGQAL</sequence>
<dbReference type="Pfam" id="PF04586">
    <property type="entry name" value="Peptidase_S78"/>
    <property type="match status" value="1"/>
</dbReference>
<dbReference type="RefSeq" id="WP_091444869.1">
    <property type="nucleotide sequence ID" value="NZ_BMMJ01000007.1"/>
</dbReference>